<dbReference type="GO" id="GO:0016020">
    <property type="term" value="C:membrane"/>
    <property type="evidence" value="ECO:0007669"/>
    <property type="project" value="UniProtKB-SubCell"/>
</dbReference>
<comment type="caution">
    <text evidence="6">The sequence shown here is derived from an EMBL/GenBank/DDBJ whole genome shotgun (WGS) entry which is preliminary data.</text>
</comment>
<evidence type="ECO:0000256" key="2">
    <source>
        <dbReference type="ARBA" id="ARBA00022481"/>
    </source>
</evidence>
<dbReference type="PANTHER" id="PTHR30093:SF44">
    <property type="entry name" value="TYPE II SECRETION SYSTEM CORE PROTEIN G"/>
    <property type="match status" value="1"/>
</dbReference>
<dbReference type="PROSITE" id="PS00409">
    <property type="entry name" value="PROKAR_NTER_METHYL"/>
    <property type="match status" value="1"/>
</dbReference>
<sequence>MRKGFTLIELLVVIAIIGILAGVVTVSVGNAQAKARDAKKVSDISSLQTALEMYYNDTGSYRINNCSGSWIDVYDRITIELKDKGYLSSIPKSPVNGQPYYFSCPNKDNYRIYVNLENTNNQILNSDYDGIFYDDISYYINCKDPSYCVSGGINNP</sequence>
<evidence type="ECO:0000256" key="3">
    <source>
        <dbReference type="ARBA" id="ARBA00022692"/>
    </source>
</evidence>
<keyword evidence="3" id="KW-0812">Transmembrane</keyword>
<keyword evidence="5" id="KW-0472">Membrane</keyword>
<name>A0A2M7W3E1_9BACT</name>
<protein>
    <recommendedName>
        <fullName evidence="8">Type II secretion system protein GspG C-terminal domain-containing protein</fullName>
    </recommendedName>
</protein>
<dbReference type="InterPro" id="IPR045584">
    <property type="entry name" value="Pilin-like"/>
</dbReference>
<evidence type="ECO:0000313" key="7">
    <source>
        <dbReference type="Proteomes" id="UP000230137"/>
    </source>
</evidence>
<dbReference type="Proteomes" id="UP000230137">
    <property type="component" value="Unassembled WGS sequence"/>
</dbReference>
<dbReference type="Gene3D" id="3.30.700.10">
    <property type="entry name" value="Glycoprotein, Type 4 Pilin"/>
    <property type="match status" value="1"/>
</dbReference>
<keyword evidence="2" id="KW-0488">Methylation</keyword>
<dbReference type="Pfam" id="PF07963">
    <property type="entry name" value="N_methyl"/>
    <property type="match status" value="1"/>
</dbReference>
<evidence type="ECO:0000313" key="6">
    <source>
        <dbReference type="EMBL" id="PJA20030.1"/>
    </source>
</evidence>
<dbReference type="GO" id="GO:0015628">
    <property type="term" value="P:protein secretion by the type II secretion system"/>
    <property type="evidence" value="ECO:0007669"/>
    <property type="project" value="InterPro"/>
</dbReference>
<accession>A0A2M7W3E1</accession>
<dbReference type="NCBIfam" id="TIGR02532">
    <property type="entry name" value="IV_pilin_GFxxxE"/>
    <property type="match status" value="1"/>
</dbReference>
<organism evidence="6 7">
    <name type="scientific">Candidatus Berkelbacteria bacterium CG_4_10_14_0_2_um_filter_35_9_33_12</name>
    <dbReference type="NCBI Taxonomy" id="1974499"/>
    <lineage>
        <taxon>Bacteria</taxon>
        <taxon>Candidatus Berkelbacteria</taxon>
    </lineage>
</organism>
<evidence type="ECO:0000256" key="4">
    <source>
        <dbReference type="ARBA" id="ARBA00022989"/>
    </source>
</evidence>
<gene>
    <name evidence="6" type="ORF">COX60_02985</name>
</gene>
<evidence type="ECO:0000256" key="5">
    <source>
        <dbReference type="ARBA" id="ARBA00023136"/>
    </source>
</evidence>
<keyword evidence="4" id="KW-1133">Transmembrane helix</keyword>
<dbReference type="SUPFAM" id="SSF54523">
    <property type="entry name" value="Pili subunits"/>
    <property type="match status" value="1"/>
</dbReference>
<dbReference type="PRINTS" id="PR00813">
    <property type="entry name" value="BCTERIALGSPG"/>
</dbReference>
<comment type="subcellular location">
    <subcellularLocation>
        <location evidence="1">Membrane</location>
        <topology evidence="1">Single-pass membrane protein</topology>
    </subcellularLocation>
</comment>
<evidence type="ECO:0008006" key="8">
    <source>
        <dbReference type="Google" id="ProtNLM"/>
    </source>
</evidence>
<dbReference type="InterPro" id="IPR012902">
    <property type="entry name" value="N_methyl_site"/>
</dbReference>
<dbReference type="GO" id="GO:0015627">
    <property type="term" value="C:type II protein secretion system complex"/>
    <property type="evidence" value="ECO:0007669"/>
    <property type="project" value="InterPro"/>
</dbReference>
<evidence type="ECO:0000256" key="1">
    <source>
        <dbReference type="ARBA" id="ARBA00004167"/>
    </source>
</evidence>
<dbReference type="AlphaFoldDB" id="A0A2M7W3E1"/>
<reference evidence="7" key="1">
    <citation type="submission" date="2017-09" db="EMBL/GenBank/DDBJ databases">
        <title>Depth-based differentiation of microbial function through sediment-hosted aquifers and enrichment of novel symbionts in the deep terrestrial subsurface.</title>
        <authorList>
            <person name="Probst A.J."/>
            <person name="Ladd B."/>
            <person name="Jarett J.K."/>
            <person name="Geller-Mcgrath D.E."/>
            <person name="Sieber C.M.K."/>
            <person name="Emerson J.B."/>
            <person name="Anantharaman K."/>
            <person name="Thomas B.C."/>
            <person name="Malmstrom R."/>
            <person name="Stieglmeier M."/>
            <person name="Klingl A."/>
            <person name="Woyke T."/>
            <person name="Ryan C.M."/>
            <person name="Banfield J.F."/>
        </authorList>
    </citation>
    <scope>NUCLEOTIDE SEQUENCE [LARGE SCALE GENOMIC DNA]</scope>
</reference>
<dbReference type="PANTHER" id="PTHR30093">
    <property type="entry name" value="GENERAL SECRETION PATHWAY PROTEIN G"/>
    <property type="match status" value="1"/>
</dbReference>
<dbReference type="EMBL" id="PFQF01000041">
    <property type="protein sequence ID" value="PJA20030.1"/>
    <property type="molecule type" value="Genomic_DNA"/>
</dbReference>
<proteinExistence type="predicted"/>
<dbReference type="InterPro" id="IPR000983">
    <property type="entry name" value="Bac_GSPG_pilin"/>
</dbReference>